<evidence type="ECO:0000313" key="5">
    <source>
        <dbReference type="Proteomes" id="UP000009235"/>
    </source>
</evidence>
<dbReference type="GO" id="GO:0000976">
    <property type="term" value="F:transcription cis-regulatory region binding"/>
    <property type="evidence" value="ECO:0007669"/>
    <property type="project" value="TreeGrafter"/>
</dbReference>
<dbReference type="InterPro" id="IPR041490">
    <property type="entry name" value="KstR2_TetR_C"/>
</dbReference>
<evidence type="ECO:0000313" key="4">
    <source>
        <dbReference type="EMBL" id="AEF41339.1"/>
    </source>
</evidence>
<keyword evidence="1 2" id="KW-0238">DNA-binding</keyword>
<name>F6EJY1_HOYSD</name>
<feature type="DNA-binding region" description="H-T-H motif" evidence="2">
    <location>
        <begin position="41"/>
        <end position="60"/>
    </location>
</feature>
<accession>F6EJY1</accession>
<dbReference type="SUPFAM" id="SSF48498">
    <property type="entry name" value="Tetracyclin repressor-like, C-terminal domain"/>
    <property type="match status" value="1"/>
</dbReference>
<feature type="domain" description="HTH tetR-type" evidence="3">
    <location>
        <begin position="18"/>
        <end position="78"/>
    </location>
</feature>
<organism evidence="4 5">
    <name type="scientific">Hoyosella subflava (strain DSM 45089 / JCM 17490 / NBRC 109087 / DQS3-9A1)</name>
    <name type="common">Amycolicicoccus subflavus</name>
    <dbReference type="NCBI Taxonomy" id="443218"/>
    <lineage>
        <taxon>Bacteria</taxon>
        <taxon>Bacillati</taxon>
        <taxon>Actinomycetota</taxon>
        <taxon>Actinomycetes</taxon>
        <taxon>Mycobacteriales</taxon>
        <taxon>Hoyosellaceae</taxon>
        <taxon>Hoyosella</taxon>
    </lineage>
</organism>
<dbReference type="Proteomes" id="UP000009235">
    <property type="component" value="Chromosome"/>
</dbReference>
<keyword evidence="5" id="KW-1185">Reference proteome</keyword>
<evidence type="ECO:0000259" key="3">
    <source>
        <dbReference type="PROSITE" id="PS50977"/>
    </source>
</evidence>
<dbReference type="PANTHER" id="PTHR30055">
    <property type="entry name" value="HTH-TYPE TRANSCRIPTIONAL REGULATOR RUTR"/>
    <property type="match status" value="1"/>
</dbReference>
<dbReference type="PANTHER" id="PTHR30055:SF226">
    <property type="entry name" value="HTH-TYPE TRANSCRIPTIONAL REGULATOR PKSA"/>
    <property type="match status" value="1"/>
</dbReference>
<dbReference type="SUPFAM" id="SSF46689">
    <property type="entry name" value="Homeodomain-like"/>
    <property type="match status" value="1"/>
</dbReference>
<dbReference type="KEGG" id="asd:AS9A_2892"/>
<dbReference type="HOGENOM" id="CLU_069356_12_4_11"/>
<gene>
    <name evidence="4" type="ordered locus">AS9A_2892</name>
</gene>
<dbReference type="RefSeq" id="WP_013807688.1">
    <property type="nucleotide sequence ID" value="NC_015564.1"/>
</dbReference>
<dbReference type="EMBL" id="CP002786">
    <property type="protein sequence ID" value="AEF41339.1"/>
    <property type="molecule type" value="Genomic_DNA"/>
</dbReference>
<dbReference type="InterPro" id="IPR009057">
    <property type="entry name" value="Homeodomain-like_sf"/>
</dbReference>
<dbReference type="AlphaFoldDB" id="F6EJY1"/>
<dbReference type="Gene3D" id="1.10.357.10">
    <property type="entry name" value="Tetracycline Repressor, domain 2"/>
    <property type="match status" value="1"/>
</dbReference>
<evidence type="ECO:0000256" key="2">
    <source>
        <dbReference type="PROSITE-ProRule" id="PRU00335"/>
    </source>
</evidence>
<dbReference type="eggNOG" id="COG1309">
    <property type="taxonomic scope" value="Bacteria"/>
</dbReference>
<dbReference type="GO" id="GO:0003700">
    <property type="term" value="F:DNA-binding transcription factor activity"/>
    <property type="evidence" value="ECO:0007669"/>
    <property type="project" value="TreeGrafter"/>
</dbReference>
<evidence type="ECO:0000256" key="1">
    <source>
        <dbReference type="ARBA" id="ARBA00023125"/>
    </source>
</evidence>
<proteinExistence type="predicted"/>
<dbReference type="Pfam" id="PF17932">
    <property type="entry name" value="TetR_C_24"/>
    <property type="match status" value="1"/>
</dbReference>
<dbReference type="Pfam" id="PF00440">
    <property type="entry name" value="TetR_N"/>
    <property type="match status" value="1"/>
</dbReference>
<reference evidence="4 5" key="1">
    <citation type="journal article" date="2011" name="J. Bacteriol.">
        <title>Complete genome sequence of Amycolicicoccus subflavus DQS3-9A1T, an actinomycete isolated from crude oil-polluted soil.</title>
        <authorList>
            <person name="Cai M."/>
            <person name="Chen W.M."/>
            <person name="Nie Y."/>
            <person name="Chi C.Q."/>
            <person name="Wang Y.N."/>
            <person name="Tang Y.Q."/>
            <person name="Li G.Y."/>
            <person name="Wu X.L."/>
        </authorList>
    </citation>
    <scope>NUCLEOTIDE SEQUENCE [LARGE SCALE GENOMIC DNA]</scope>
    <source>
        <strain evidence="5">DSM 45089 / DQS3-9A1</strain>
    </source>
</reference>
<sequence length="210" mass="23597">METVETGETPTRLSRRRERRKAEIVRVAISLLATSGYQGMGLDDVADGADIAKPTLYHYFSSKDELVSAALETLSNNVLNRLIAVLDDAPGDAHRDRLRALVNEQIRIMTEEYPEVGTIFAWQTSWPDMHDEARKSMRRRHDAVFRQVVVAGLEAGELDCANIDVALQCLHGIINNASIWLSQMKDSEQTLTTQRDLVSAVMRIFTTEHS</sequence>
<dbReference type="STRING" id="443218.AS9A_2892"/>
<dbReference type="PRINTS" id="PR00455">
    <property type="entry name" value="HTHTETR"/>
</dbReference>
<dbReference type="InterPro" id="IPR036271">
    <property type="entry name" value="Tet_transcr_reg_TetR-rel_C_sf"/>
</dbReference>
<dbReference type="InterPro" id="IPR050109">
    <property type="entry name" value="HTH-type_TetR-like_transc_reg"/>
</dbReference>
<dbReference type="PROSITE" id="PS50977">
    <property type="entry name" value="HTH_TETR_2"/>
    <property type="match status" value="1"/>
</dbReference>
<protein>
    <recommendedName>
        <fullName evidence="3">HTH tetR-type domain-containing protein</fullName>
    </recommendedName>
</protein>
<dbReference type="InterPro" id="IPR001647">
    <property type="entry name" value="HTH_TetR"/>
</dbReference>